<dbReference type="GO" id="GO:0004355">
    <property type="term" value="F:glutamate synthase (NADPH) activity"/>
    <property type="evidence" value="ECO:0007669"/>
    <property type="project" value="UniProtKB-EC"/>
</dbReference>
<evidence type="ECO:0000259" key="7">
    <source>
        <dbReference type="Pfam" id="PF14691"/>
    </source>
</evidence>
<dbReference type="Gene3D" id="1.10.1060.10">
    <property type="entry name" value="Alpha-helical ferredoxin"/>
    <property type="match status" value="2"/>
</dbReference>
<keyword evidence="3 8" id="KW-0560">Oxidoreductase</keyword>
<protein>
    <submittedName>
        <fullName evidence="8">Glutamate synthase (NADPH) small chain</fullName>
        <ecNumber evidence="8">1.4.1.13</ecNumber>
    </submittedName>
</protein>
<name>A0A4Y7RFN4_9FIRM</name>
<comment type="caution">
    <text evidence="8">The sequence shown here is derived from an EMBL/GenBank/DDBJ whole genome shotgun (WGS) entry which is preliminary data.</text>
</comment>
<evidence type="ECO:0000256" key="4">
    <source>
        <dbReference type="ARBA" id="ARBA00023004"/>
    </source>
</evidence>
<organism evidence="8 9">
    <name type="scientific">Pelotomaculum schinkii</name>
    <dbReference type="NCBI Taxonomy" id="78350"/>
    <lineage>
        <taxon>Bacteria</taxon>
        <taxon>Bacillati</taxon>
        <taxon>Bacillota</taxon>
        <taxon>Clostridia</taxon>
        <taxon>Eubacteriales</taxon>
        <taxon>Desulfotomaculaceae</taxon>
        <taxon>Pelotomaculum</taxon>
    </lineage>
</organism>
<feature type="domain" description="Cysteine-rich" evidence="6">
    <location>
        <begin position="541"/>
        <end position="620"/>
    </location>
</feature>
<dbReference type="PANTHER" id="PTHR43255:SF1">
    <property type="entry name" value="IRON-SULFUR-BINDING OXIDOREDUCTASE FADF-RELATED"/>
    <property type="match status" value="1"/>
</dbReference>
<proteinExistence type="predicted"/>
<dbReference type="EC" id="1.4.1.13" evidence="8"/>
<dbReference type="PRINTS" id="PR00419">
    <property type="entry name" value="ADXRDTASE"/>
</dbReference>
<dbReference type="GO" id="GO:0046872">
    <property type="term" value="F:metal ion binding"/>
    <property type="evidence" value="ECO:0007669"/>
    <property type="project" value="UniProtKB-KW"/>
</dbReference>
<dbReference type="GO" id="GO:0051539">
    <property type="term" value="F:4 iron, 4 sulfur cluster binding"/>
    <property type="evidence" value="ECO:0007669"/>
    <property type="project" value="UniProtKB-KW"/>
</dbReference>
<keyword evidence="1" id="KW-0004">4Fe-4S</keyword>
<dbReference type="Pfam" id="PF14691">
    <property type="entry name" value="Fer4_20"/>
    <property type="match status" value="1"/>
</dbReference>
<evidence type="ECO:0000313" key="8">
    <source>
        <dbReference type="EMBL" id="TEB07599.1"/>
    </source>
</evidence>
<evidence type="ECO:0000256" key="2">
    <source>
        <dbReference type="ARBA" id="ARBA00022723"/>
    </source>
</evidence>
<evidence type="ECO:0000256" key="1">
    <source>
        <dbReference type="ARBA" id="ARBA00022485"/>
    </source>
</evidence>
<dbReference type="Gene3D" id="3.50.50.60">
    <property type="entry name" value="FAD/NAD(P)-binding domain"/>
    <property type="match status" value="1"/>
</dbReference>
<dbReference type="NCBIfam" id="NF045663">
    <property type="entry name" value="diclust_near_Sec"/>
    <property type="match status" value="1"/>
</dbReference>
<keyword evidence="5" id="KW-0411">Iron-sulfur</keyword>
<dbReference type="PROSITE" id="PS00198">
    <property type="entry name" value="4FE4S_FER_1"/>
    <property type="match status" value="1"/>
</dbReference>
<dbReference type="PANTHER" id="PTHR43255">
    <property type="entry name" value="IRON-SULFUR-BINDING OXIDOREDUCTASE FADF-RELATED-RELATED"/>
    <property type="match status" value="1"/>
</dbReference>
<feature type="domain" description="Dihydroprymidine dehydrogenase" evidence="7">
    <location>
        <begin position="9"/>
        <end position="93"/>
    </location>
</feature>
<dbReference type="InterPro" id="IPR017900">
    <property type="entry name" value="4Fe4S_Fe_S_CS"/>
</dbReference>
<dbReference type="Proteomes" id="UP000298324">
    <property type="component" value="Unassembled WGS sequence"/>
</dbReference>
<evidence type="ECO:0000313" key="9">
    <source>
        <dbReference type="Proteomes" id="UP000298324"/>
    </source>
</evidence>
<dbReference type="InterPro" id="IPR028261">
    <property type="entry name" value="DPD_II"/>
</dbReference>
<dbReference type="InterPro" id="IPR004017">
    <property type="entry name" value="Cys_rich_dom"/>
</dbReference>
<accession>A0A4Y7RFN4</accession>
<dbReference type="GO" id="GO:0005886">
    <property type="term" value="C:plasma membrane"/>
    <property type="evidence" value="ECO:0007669"/>
    <property type="project" value="TreeGrafter"/>
</dbReference>
<dbReference type="InterPro" id="IPR036188">
    <property type="entry name" value="FAD/NAD-bd_sf"/>
</dbReference>
<reference evidence="8 9" key="1">
    <citation type="journal article" date="2018" name="Environ. Microbiol.">
        <title>Novel energy conservation strategies and behaviour of Pelotomaculum schinkii driving syntrophic propionate catabolism.</title>
        <authorList>
            <person name="Hidalgo-Ahumada C.A.P."/>
            <person name="Nobu M.K."/>
            <person name="Narihiro T."/>
            <person name="Tamaki H."/>
            <person name="Liu W.T."/>
            <person name="Kamagata Y."/>
            <person name="Stams A.J.M."/>
            <person name="Imachi H."/>
            <person name="Sousa D.Z."/>
        </authorList>
    </citation>
    <scope>NUCLEOTIDE SEQUENCE [LARGE SCALE GENOMIC DNA]</scope>
    <source>
        <strain evidence="8 9">HH</strain>
    </source>
</reference>
<evidence type="ECO:0000256" key="3">
    <source>
        <dbReference type="ARBA" id="ARBA00023002"/>
    </source>
</evidence>
<dbReference type="InterPro" id="IPR009051">
    <property type="entry name" value="Helical_ferredxn"/>
</dbReference>
<dbReference type="InterPro" id="IPR051460">
    <property type="entry name" value="HdrC_iron-sulfur_subunit"/>
</dbReference>
<keyword evidence="2" id="KW-0479">Metal-binding</keyword>
<keyword evidence="9" id="KW-1185">Reference proteome</keyword>
<sequence>MDHDEMRRIGDRCVQDDLPLCAAHCPLHVDARGLVTAISRGDFDGALEIYTKKVIFPDIISRICDHPCQEACRRKEAGEALAINALERACVELGHKRVKKNPFFVRKKIRVAVVGGGLSGMAAAMELSKKGYEVALFEARERLGGRLWKYPAALLPPEVILEETALIAKAGIAVRLNHEVGTKVSLDELCSEFPAVYLGIGEPQTGSLKISSAPVTFATEREGVFAGGSLRRSTGPDSPSTSLADGYRAVLSIDRYIKKVSLTSGRESEGVSATCLYTSTGQYQPLSVVQPASGRNYSRTEAMAEAARCFPCNCLECVKACDLLERFENYPKNYIREICKNIIIQPGFGLRSATKLINGCTLCGLCGQICPEEIGMDAICLSARQQMVDKGYMPLTIHDFPVRDMVFSNSDSFALVRHQPGKPASQYLFFPGCQLSASMPEQVMQSYAYLSGKLEGGVGLMLRCCGAPALWAGRRELFREALNQYLALWQEMGKPILILACPTCYKIFKEHLPQVTILSLWDVFAREGLPDRAASSKALVVAVHDPCTAREEQEMQESVRRILEQLGCQVEELHYSRRLTECCGFGGLVSFVNADLAARMVKRRVEESPHDYVTYCSNCRDNLASGNKATWHLLDLIFGDSSRESALRRGPNLTQRRDERVSLKNRFLKEVWGESIAGRKDCEAITLNISSQVRDVLEKRMILDDDIKQVIAHAEGTGQKLLDQKAGHLIAHLKPSLVTYWVEYLPERDGYIIYNAYSHRIQVREEVAAQ</sequence>
<dbReference type="Pfam" id="PF02754">
    <property type="entry name" value="CCG"/>
    <property type="match status" value="2"/>
</dbReference>
<evidence type="ECO:0000259" key="6">
    <source>
        <dbReference type="Pfam" id="PF02754"/>
    </source>
</evidence>
<dbReference type="SUPFAM" id="SSF51971">
    <property type="entry name" value="Nucleotide-binding domain"/>
    <property type="match status" value="1"/>
</dbReference>
<evidence type="ECO:0000256" key="5">
    <source>
        <dbReference type="ARBA" id="ARBA00023014"/>
    </source>
</evidence>
<keyword evidence="4" id="KW-0408">Iron</keyword>
<feature type="domain" description="Cysteine-rich" evidence="6">
    <location>
        <begin position="427"/>
        <end position="506"/>
    </location>
</feature>
<dbReference type="SUPFAM" id="SSF46548">
    <property type="entry name" value="alpha-helical ferredoxin"/>
    <property type="match status" value="1"/>
</dbReference>
<dbReference type="Pfam" id="PF13450">
    <property type="entry name" value="NAD_binding_8"/>
    <property type="match status" value="1"/>
</dbReference>
<dbReference type="Pfam" id="PF13534">
    <property type="entry name" value="Fer4_17"/>
    <property type="match status" value="1"/>
</dbReference>
<dbReference type="AlphaFoldDB" id="A0A4Y7RFN4"/>
<gene>
    <name evidence="8" type="primary">gltB_4</name>
    <name evidence="8" type="ORF">Psch_01154</name>
</gene>
<dbReference type="RefSeq" id="WP_190239450.1">
    <property type="nucleotide sequence ID" value="NZ_QFGA01000001.1"/>
</dbReference>
<dbReference type="EMBL" id="QFGA01000001">
    <property type="protein sequence ID" value="TEB07599.1"/>
    <property type="molecule type" value="Genomic_DNA"/>
</dbReference>